<feature type="domain" description="HNH" evidence="1">
    <location>
        <begin position="256"/>
        <end position="309"/>
    </location>
</feature>
<dbReference type="Pfam" id="PF26345">
    <property type="entry name" value="ScoMcrA_N"/>
    <property type="match status" value="1"/>
</dbReference>
<evidence type="ECO:0000313" key="3">
    <source>
        <dbReference type="EMBL" id="WIM96449.1"/>
    </source>
</evidence>
<evidence type="ECO:0000259" key="2">
    <source>
        <dbReference type="Pfam" id="PF26345"/>
    </source>
</evidence>
<name>A0ABY8WJC6_9ACTN</name>
<dbReference type="EMBL" id="CP126980">
    <property type="protein sequence ID" value="WIM96449.1"/>
    <property type="molecule type" value="Genomic_DNA"/>
</dbReference>
<keyword evidence="3" id="KW-0255">Endonuclease</keyword>
<dbReference type="RefSeq" id="WP_284917731.1">
    <property type="nucleotide sequence ID" value="NZ_CP126980.1"/>
</dbReference>
<sequence>MTLANLDASSVLAAIAEFDRLGREKFLRTTRFGPSRLYFLEHEGRLYDSKAIAGYAHGLSTGTPLAAAGFSGGEKTVVPAFAEIGFTVRYVPRQDWTRDEIILACALIEPHGWRQLDRNDPRVAELSALLQQATIYPVDRRGPDFRTPASVLRKMADIETSHPSYGGRATNGNRLDREVLTDFLDRPAEMHAFAAAIREALLAEASDSVTSDTDVDDPVADEGSVLMRQHRRRERDPKIRRDKIAEAKRRGIAIACEVCDFNFESTYGPRGVDYIECHHRVPLHVSGQTQTRLRDLALICSNCHRMIHRTKTWLTIEELHALVKEYRR</sequence>
<evidence type="ECO:0000313" key="4">
    <source>
        <dbReference type="Proteomes" id="UP001240150"/>
    </source>
</evidence>
<gene>
    <name evidence="3" type="ORF">ACTOB_008651</name>
</gene>
<dbReference type="Proteomes" id="UP001240150">
    <property type="component" value="Chromosome"/>
</dbReference>
<evidence type="ECO:0000259" key="1">
    <source>
        <dbReference type="Pfam" id="PF01844"/>
    </source>
</evidence>
<keyword evidence="3" id="KW-0540">Nuclease</keyword>
<protein>
    <submittedName>
        <fullName evidence="3">HNH endonuclease</fullName>
    </submittedName>
</protein>
<organism evidence="3 4">
    <name type="scientific">Actinoplanes oblitus</name>
    <dbReference type="NCBI Taxonomy" id="3040509"/>
    <lineage>
        <taxon>Bacteria</taxon>
        <taxon>Bacillati</taxon>
        <taxon>Actinomycetota</taxon>
        <taxon>Actinomycetes</taxon>
        <taxon>Micromonosporales</taxon>
        <taxon>Micromonosporaceae</taxon>
        <taxon>Actinoplanes</taxon>
    </lineage>
</organism>
<dbReference type="InterPro" id="IPR058807">
    <property type="entry name" value="ScoMcrA_N"/>
</dbReference>
<dbReference type="GO" id="GO:0004519">
    <property type="term" value="F:endonuclease activity"/>
    <property type="evidence" value="ECO:0007669"/>
    <property type="project" value="UniProtKB-KW"/>
</dbReference>
<feature type="domain" description="ScoMcrA-like N-terminal head" evidence="2">
    <location>
        <begin position="6"/>
        <end position="89"/>
    </location>
</feature>
<accession>A0ABY8WJC6</accession>
<keyword evidence="4" id="KW-1185">Reference proteome</keyword>
<proteinExistence type="predicted"/>
<dbReference type="Pfam" id="PF01844">
    <property type="entry name" value="HNH"/>
    <property type="match status" value="1"/>
</dbReference>
<reference evidence="3 4" key="1">
    <citation type="submission" date="2023-06" db="EMBL/GenBank/DDBJ databases">
        <authorList>
            <person name="Yushchuk O."/>
            <person name="Binda E."/>
            <person name="Ruckert-Reed C."/>
            <person name="Fedorenko V."/>
            <person name="Kalinowski J."/>
            <person name="Marinelli F."/>
        </authorList>
    </citation>
    <scope>NUCLEOTIDE SEQUENCE [LARGE SCALE GENOMIC DNA]</scope>
    <source>
        <strain evidence="3 4">NRRL 3884</strain>
    </source>
</reference>
<keyword evidence="3" id="KW-0378">Hydrolase</keyword>
<dbReference type="InterPro" id="IPR002711">
    <property type="entry name" value="HNH"/>
</dbReference>